<feature type="compositionally biased region" description="Basic and acidic residues" evidence="1">
    <location>
        <begin position="379"/>
        <end position="388"/>
    </location>
</feature>
<feature type="region of interest" description="Disordered" evidence="1">
    <location>
        <begin position="379"/>
        <end position="474"/>
    </location>
</feature>
<proteinExistence type="predicted"/>
<feature type="compositionally biased region" description="Low complexity" evidence="1">
    <location>
        <begin position="420"/>
        <end position="429"/>
    </location>
</feature>
<feature type="compositionally biased region" description="Polar residues" evidence="1">
    <location>
        <begin position="451"/>
        <end position="465"/>
    </location>
</feature>
<name>A0A699GH46_TANCI</name>
<organism evidence="2">
    <name type="scientific">Tanacetum cinerariifolium</name>
    <name type="common">Dalmatian daisy</name>
    <name type="synonym">Chrysanthemum cinerariifolium</name>
    <dbReference type="NCBI Taxonomy" id="118510"/>
    <lineage>
        <taxon>Eukaryota</taxon>
        <taxon>Viridiplantae</taxon>
        <taxon>Streptophyta</taxon>
        <taxon>Embryophyta</taxon>
        <taxon>Tracheophyta</taxon>
        <taxon>Spermatophyta</taxon>
        <taxon>Magnoliopsida</taxon>
        <taxon>eudicotyledons</taxon>
        <taxon>Gunneridae</taxon>
        <taxon>Pentapetalae</taxon>
        <taxon>asterids</taxon>
        <taxon>campanulids</taxon>
        <taxon>Asterales</taxon>
        <taxon>Asteraceae</taxon>
        <taxon>Asteroideae</taxon>
        <taxon>Anthemideae</taxon>
        <taxon>Anthemidinae</taxon>
        <taxon>Tanacetum</taxon>
    </lineage>
</organism>
<feature type="region of interest" description="Disordered" evidence="1">
    <location>
        <begin position="61"/>
        <end position="109"/>
    </location>
</feature>
<dbReference type="AlphaFoldDB" id="A0A699GH46"/>
<gene>
    <name evidence="2" type="ORF">Tci_000759</name>
</gene>
<dbReference type="EMBL" id="BKCJ010000020">
    <property type="protein sequence ID" value="GEU28781.1"/>
    <property type="molecule type" value="Genomic_DNA"/>
</dbReference>
<feature type="compositionally biased region" description="Basic and acidic residues" evidence="1">
    <location>
        <begin position="431"/>
        <end position="448"/>
    </location>
</feature>
<evidence type="ECO:0000313" key="2">
    <source>
        <dbReference type="EMBL" id="GEU28781.1"/>
    </source>
</evidence>
<reference evidence="2" key="1">
    <citation type="journal article" date="2019" name="Sci. Rep.">
        <title>Draft genome of Tanacetum cinerariifolium, the natural source of mosquito coil.</title>
        <authorList>
            <person name="Yamashiro T."/>
            <person name="Shiraishi A."/>
            <person name="Satake H."/>
            <person name="Nakayama K."/>
        </authorList>
    </citation>
    <scope>NUCLEOTIDE SEQUENCE</scope>
</reference>
<evidence type="ECO:0000256" key="1">
    <source>
        <dbReference type="SAM" id="MobiDB-lite"/>
    </source>
</evidence>
<accession>A0A699GH46</accession>
<protein>
    <submittedName>
        <fullName evidence="2">Uncharacterized protein</fullName>
    </submittedName>
</protein>
<comment type="caution">
    <text evidence="2">The sequence shown here is derived from an EMBL/GenBank/DDBJ whole genome shotgun (WGS) entry which is preliminary data.</text>
</comment>
<sequence length="622" mass="71424">MFWHTARDDTMFTSMRCISRHKDTQVYGVILPKELINQAMLESKAYKTYYAFASREKTPKPMYVRKKADSDTSPKQKPVQATKGVPDEQHLKTSGADKRTGTIPGVPDVPIYESKDRIKIPFLDQSTTEFYEEEEEINDEDTMDEEGDDEVTRELYEDVNVNLGNEDINMTNTNQANNEIASLMDTTSSHAMVVPEITFVFPTTIPPPPPLFNPLSQQATPTLKPTALETTKSLHAHLDFASVFRFNDRVTEVVNSGVKKAFPGRSSDRGCTVLGLNEYCTNVWVSLRLCNSYNREKCYRISRSCSLDKVFLSTKVTYEAAASLSEYELAKILLDKIKESKSHLRADYKKKLYDALVESYNTDKDIIESYGELFSLKRSRDDKDKDQDPSFGSDRGTKRRKSSKDAESSRNLRSKEKKSSSTSKDASQSQHKHDSKFAHVEEPSHTVDDSGVQQDQEFDTGNNDEQPADKEVPNRKHFYGFAANMTSSKDVYSRKRIIVITRLSIMEKYDYGHLEEIEVCREDQKLYKFKEGDFPRLRLQDIEDMLLLLVQQKLTNLIIEKWTTYTAYSDPKGVIYKDQMNRNRLMRADELHKFSDGMPDDVRSALNDIAKGIRMEYLPKRK</sequence>
<feature type="compositionally biased region" description="Basic and acidic residues" evidence="1">
    <location>
        <begin position="403"/>
        <end position="419"/>
    </location>
</feature>
<feature type="compositionally biased region" description="Basic and acidic residues" evidence="1">
    <location>
        <begin position="85"/>
        <end position="100"/>
    </location>
</feature>